<dbReference type="EMBL" id="SHRX01000010">
    <property type="protein sequence ID" value="TCE99988.1"/>
    <property type="molecule type" value="Genomic_DNA"/>
</dbReference>
<proteinExistence type="predicted"/>
<reference evidence="1 2" key="1">
    <citation type="journal article" date="2018" name="Sci. Rep.">
        <title>Genomic diversity and distribution of Bifidobacterium longum subsp. longum across the human lifespan.</title>
        <authorList>
            <person name="Odamaki T."/>
            <person name="Bottacini F."/>
            <person name="Kato K."/>
            <person name="Mitsuyama E."/>
            <person name="Yoshida K."/>
            <person name="Horigome A."/>
            <person name="Xiao J.Z."/>
            <person name="van Sinderen D."/>
        </authorList>
    </citation>
    <scope>NUCLEOTIDE SEQUENCE [LARGE SCALE GENOMIC DNA]</scope>
    <source>
        <strain evidence="1 2">MCC10076</strain>
    </source>
</reference>
<accession>A0A4R0U421</accession>
<comment type="caution">
    <text evidence="1">The sequence shown here is derived from an EMBL/GenBank/DDBJ whole genome shotgun (WGS) entry which is preliminary data.</text>
</comment>
<dbReference type="Proteomes" id="UP000292751">
    <property type="component" value="Unassembled WGS sequence"/>
</dbReference>
<evidence type="ECO:0000313" key="1">
    <source>
        <dbReference type="EMBL" id="TCE99988.1"/>
    </source>
</evidence>
<gene>
    <name evidence="1" type="ORF">MCC10076_0698</name>
</gene>
<dbReference type="AlphaFoldDB" id="A0A4R0U421"/>
<protein>
    <submittedName>
        <fullName evidence="1">Uncharacterized protein</fullName>
    </submittedName>
</protein>
<organism evidence="1 2">
    <name type="scientific">Bifidobacterium longum subsp. longum</name>
    <dbReference type="NCBI Taxonomy" id="1679"/>
    <lineage>
        <taxon>Bacteria</taxon>
        <taxon>Bacillati</taxon>
        <taxon>Actinomycetota</taxon>
        <taxon>Actinomycetes</taxon>
        <taxon>Bifidobacteriales</taxon>
        <taxon>Bifidobacteriaceae</taxon>
        <taxon>Bifidobacterium</taxon>
    </lineage>
</organism>
<evidence type="ECO:0000313" key="2">
    <source>
        <dbReference type="Proteomes" id="UP000292751"/>
    </source>
</evidence>
<sequence>MSAGPANPVDRLEQAAKQFKNSGVIQLAVQGLLLEGVARDLRRCDAATVGCVELSAWLNRGIRELERRKRIVDAQITLIGTRHGEYTRYTKYGRNL</sequence>
<name>A0A4R0U421_BIFLL</name>
<dbReference type="RefSeq" id="WP_032746211.1">
    <property type="nucleotide sequence ID" value="NZ_CP062940.1"/>
</dbReference>